<dbReference type="RefSeq" id="XP_028478218.1">
    <property type="nucleotide sequence ID" value="XM_028621766.1"/>
</dbReference>
<accession>A0A427Y158</accession>
<reference evidence="1 2" key="1">
    <citation type="submission" date="2018-11" db="EMBL/GenBank/DDBJ databases">
        <title>Genome sequence of Apiotrichum porosum DSM 27194.</title>
        <authorList>
            <person name="Aliyu H."/>
            <person name="Gorte O."/>
            <person name="Ochsenreither K."/>
        </authorList>
    </citation>
    <scope>NUCLEOTIDE SEQUENCE [LARGE SCALE GENOMIC DNA]</scope>
    <source>
        <strain evidence="1 2">DSM 27194</strain>
    </source>
</reference>
<sequence length="143" mass="15492">MPPITLLPAVPLEFPLPLDRFGQFYAYIDAVGDDDVLTENMLQSAMNLLTTLASGNVTPDVMSTAGMLVVREKVDLAQILGGTSGQTTSFTQQRIPALLIKWKNEVDALRKAQVPSQSQTSKTVASHQSGVRNPDIVVIFKPP</sequence>
<organism evidence="1 2">
    <name type="scientific">Apiotrichum porosum</name>
    <dbReference type="NCBI Taxonomy" id="105984"/>
    <lineage>
        <taxon>Eukaryota</taxon>
        <taxon>Fungi</taxon>
        <taxon>Dikarya</taxon>
        <taxon>Basidiomycota</taxon>
        <taxon>Agaricomycotina</taxon>
        <taxon>Tremellomycetes</taxon>
        <taxon>Trichosporonales</taxon>
        <taxon>Trichosporonaceae</taxon>
        <taxon>Apiotrichum</taxon>
    </lineage>
</organism>
<name>A0A427Y158_9TREE</name>
<evidence type="ECO:0000313" key="2">
    <source>
        <dbReference type="Proteomes" id="UP000279236"/>
    </source>
</evidence>
<dbReference type="EMBL" id="RSCE01000003">
    <property type="protein sequence ID" value="RSH84770.1"/>
    <property type="molecule type" value="Genomic_DNA"/>
</dbReference>
<protein>
    <submittedName>
        <fullName evidence="1">Uncharacterized protein</fullName>
    </submittedName>
</protein>
<gene>
    <name evidence="1" type="ORF">EHS24_006295</name>
</gene>
<dbReference type="AlphaFoldDB" id="A0A427Y158"/>
<keyword evidence="2" id="KW-1185">Reference proteome</keyword>
<evidence type="ECO:0000313" key="1">
    <source>
        <dbReference type="EMBL" id="RSH84770.1"/>
    </source>
</evidence>
<dbReference type="Proteomes" id="UP000279236">
    <property type="component" value="Unassembled WGS sequence"/>
</dbReference>
<proteinExistence type="predicted"/>
<comment type="caution">
    <text evidence="1">The sequence shown here is derived from an EMBL/GenBank/DDBJ whole genome shotgun (WGS) entry which is preliminary data.</text>
</comment>
<dbReference type="GeneID" id="39590838"/>